<dbReference type="Proteomes" id="UP000036958">
    <property type="component" value="Unassembled WGS sequence"/>
</dbReference>
<dbReference type="EC" id="7.1.1.-" evidence="12"/>
<dbReference type="Pfam" id="PF00507">
    <property type="entry name" value="Oxidored_q4"/>
    <property type="match status" value="1"/>
</dbReference>
<dbReference type="STRING" id="1409788.NC99_34840"/>
<keyword evidence="4 12" id="KW-1003">Cell membrane</keyword>
<dbReference type="PANTHER" id="PTHR11058:SF21">
    <property type="entry name" value="NADH-QUINONE OXIDOREDUCTASE SUBUNIT A"/>
    <property type="match status" value="1"/>
</dbReference>
<keyword evidence="9 12" id="KW-0520">NAD</keyword>
<comment type="subunit">
    <text evidence="12">NDH-1 is composed of 14 different subunits. Subunits NuoA, H, J, K, L, M, N constitute the membrane sector of the complex.</text>
</comment>
<keyword evidence="3 12" id="KW-0813">Transport</keyword>
<feature type="transmembrane region" description="Helical" evidence="12">
    <location>
        <begin position="65"/>
        <end position="88"/>
    </location>
</feature>
<evidence type="ECO:0000256" key="1">
    <source>
        <dbReference type="ARBA" id="ARBA00004141"/>
    </source>
</evidence>
<keyword evidence="11 12" id="KW-0472">Membrane</keyword>
<keyword evidence="10" id="KW-0830">Ubiquinone</keyword>
<dbReference type="GO" id="GO:0005886">
    <property type="term" value="C:plasma membrane"/>
    <property type="evidence" value="ECO:0007669"/>
    <property type="project" value="UniProtKB-SubCell"/>
</dbReference>
<protein>
    <recommendedName>
        <fullName evidence="12">NADH-quinone oxidoreductase subunit A</fullName>
        <ecNumber evidence="12">7.1.1.-</ecNumber>
    </recommendedName>
    <alternativeName>
        <fullName evidence="12">NADH dehydrogenase I subunit A</fullName>
    </alternativeName>
    <alternativeName>
        <fullName evidence="12">NDH-1 subunit A</fullName>
    </alternativeName>
    <alternativeName>
        <fullName evidence="12">NUO1</fullName>
    </alternativeName>
</protein>
<evidence type="ECO:0000313" key="14">
    <source>
        <dbReference type="EMBL" id="KOH43715.1"/>
    </source>
</evidence>
<keyword evidence="6 12" id="KW-0874">Quinone</keyword>
<comment type="subcellular location">
    <subcellularLocation>
        <location evidence="12 13">Cell membrane</location>
        <topology evidence="12 13">Multi-pass membrane protein</topology>
    </subcellularLocation>
    <subcellularLocation>
        <location evidence="1">Membrane</location>
        <topology evidence="1">Multi-pass membrane protein</topology>
    </subcellularLocation>
</comment>
<evidence type="ECO:0000256" key="5">
    <source>
        <dbReference type="ARBA" id="ARBA00022692"/>
    </source>
</evidence>
<dbReference type="InterPro" id="IPR038430">
    <property type="entry name" value="NDAH_ubi_oxred_su3_sf"/>
</dbReference>
<dbReference type="RefSeq" id="WP_053185938.1">
    <property type="nucleotide sequence ID" value="NZ_LGIA01000180.1"/>
</dbReference>
<dbReference type="PATRIC" id="fig|1409788.3.peg.3570"/>
<dbReference type="Gene3D" id="1.20.58.1610">
    <property type="entry name" value="NADH:ubiquinone/plastoquinone oxidoreductase, chain 3"/>
    <property type="match status" value="1"/>
</dbReference>
<keyword evidence="15" id="KW-1185">Reference proteome</keyword>
<feature type="transmembrane region" description="Helical" evidence="12">
    <location>
        <begin position="13"/>
        <end position="34"/>
    </location>
</feature>
<dbReference type="EMBL" id="LGIA01000180">
    <property type="protein sequence ID" value="KOH43715.1"/>
    <property type="molecule type" value="Genomic_DNA"/>
</dbReference>
<evidence type="ECO:0000256" key="12">
    <source>
        <dbReference type="HAMAP-Rule" id="MF_01394"/>
    </source>
</evidence>
<evidence type="ECO:0000256" key="6">
    <source>
        <dbReference type="ARBA" id="ARBA00022719"/>
    </source>
</evidence>
<evidence type="ECO:0000256" key="4">
    <source>
        <dbReference type="ARBA" id="ARBA00022475"/>
    </source>
</evidence>
<dbReference type="GO" id="GO:0050136">
    <property type="term" value="F:NADH dehydrogenase (quinone) (non-electrogenic) activity"/>
    <property type="evidence" value="ECO:0007669"/>
    <property type="project" value="UniProtKB-UniRule"/>
</dbReference>
<dbReference type="InterPro" id="IPR000440">
    <property type="entry name" value="NADH_UbQ/plastoQ_OxRdtase_su3"/>
</dbReference>
<dbReference type="PANTHER" id="PTHR11058">
    <property type="entry name" value="NADH-UBIQUINONE OXIDOREDUCTASE CHAIN 3"/>
    <property type="match status" value="1"/>
</dbReference>
<comment type="function">
    <text evidence="12">NDH-1 shuttles electrons from NADH, via FMN and iron-sulfur (Fe-S) centers, to quinones in the respiratory chain. The immediate electron acceptor for the enzyme in this species is believed to be a menaquinone. Couples the redox reaction to proton translocation (for every two electrons transferred, four hydrogen ions are translocated across the cytoplasmic membrane), and thus conserves the redox energy in a proton gradient.</text>
</comment>
<comment type="caution">
    <text evidence="14">The sequence shown here is derived from an EMBL/GenBank/DDBJ whole genome shotgun (WGS) entry which is preliminary data.</text>
</comment>
<comment type="similarity">
    <text evidence="2 12 13">Belongs to the complex I subunit 3 family.</text>
</comment>
<dbReference type="InterPro" id="IPR023043">
    <property type="entry name" value="NAD(P)H_OxRDtase_bac/plastid"/>
</dbReference>
<proteinExistence type="inferred from homology"/>
<keyword evidence="5 12" id="KW-0812">Transmembrane</keyword>
<sequence length="150" mass="16861">MENTSDTTLLWPFLLYGISVVLLVAGILSVSYFLGERHKEHATDEAFESGITATGTSRLRFPVHFYVIAMFFVIFDLEVAFIISWAIAIRETGWSGYLAILVFAVVLLVVLIYEWKSGALDFGPSGKRILNAYHKNIKKNANEVVDKQVK</sequence>
<evidence type="ECO:0000313" key="15">
    <source>
        <dbReference type="Proteomes" id="UP000036958"/>
    </source>
</evidence>
<dbReference type="HAMAP" id="MF_01394">
    <property type="entry name" value="NDH1_NuoA"/>
    <property type="match status" value="1"/>
</dbReference>
<keyword evidence="8 12" id="KW-1133">Transmembrane helix</keyword>
<dbReference type="GO" id="GO:0048038">
    <property type="term" value="F:quinone binding"/>
    <property type="evidence" value="ECO:0007669"/>
    <property type="project" value="UniProtKB-KW"/>
</dbReference>
<evidence type="ECO:0000256" key="7">
    <source>
        <dbReference type="ARBA" id="ARBA00022967"/>
    </source>
</evidence>
<accession>A0A0L8V5G1</accession>
<evidence type="ECO:0000256" key="3">
    <source>
        <dbReference type="ARBA" id="ARBA00022448"/>
    </source>
</evidence>
<organism evidence="14 15">
    <name type="scientific">Sunxiuqinia dokdonensis</name>
    <dbReference type="NCBI Taxonomy" id="1409788"/>
    <lineage>
        <taxon>Bacteria</taxon>
        <taxon>Pseudomonadati</taxon>
        <taxon>Bacteroidota</taxon>
        <taxon>Bacteroidia</taxon>
        <taxon>Marinilabiliales</taxon>
        <taxon>Prolixibacteraceae</taxon>
        <taxon>Sunxiuqinia</taxon>
    </lineage>
</organism>
<feature type="transmembrane region" description="Helical" evidence="12">
    <location>
        <begin position="94"/>
        <end position="113"/>
    </location>
</feature>
<reference evidence="15" key="1">
    <citation type="submission" date="2015-07" db="EMBL/GenBank/DDBJ databases">
        <title>Genome sequencing of Sunxiuqinia dokdonensis strain SK.</title>
        <authorList>
            <person name="Ahn S."/>
            <person name="Kim B.-C."/>
        </authorList>
    </citation>
    <scope>NUCLEOTIDE SEQUENCE [LARGE SCALE GENOMIC DNA]</scope>
    <source>
        <strain evidence="15">SK</strain>
    </source>
</reference>
<evidence type="ECO:0000256" key="2">
    <source>
        <dbReference type="ARBA" id="ARBA00008472"/>
    </source>
</evidence>
<evidence type="ECO:0000256" key="13">
    <source>
        <dbReference type="RuleBase" id="RU003639"/>
    </source>
</evidence>
<evidence type="ECO:0000256" key="9">
    <source>
        <dbReference type="ARBA" id="ARBA00023027"/>
    </source>
</evidence>
<dbReference type="GO" id="GO:0008137">
    <property type="term" value="F:NADH dehydrogenase (ubiquinone) activity"/>
    <property type="evidence" value="ECO:0007669"/>
    <property type="project" value="InterPro"/>
</dbReference>
<dbReference type="GO" id="GO:0030964">
    <property type="term" value="C:NADH dehydrogenase complex"/>
    <property type="evidence" value="ECO:0007669"/>
    <property type="project" value="TreeGrafter"/>
</dbReference>
<comment type="catalytic activity">
    <reaction evidence="12 13">
        <text>a quinone + NADH + 5 H(+)(in) = a quinol + NAD(+) + 4 H(+)(out)</text>
        <dbReference type="Rhea" id="RHEA:57888"/>
        <dbReference type="ChEBI" id="CHEBI:15378"/>
        <dbReference type="ChEBI" id="CHEBI:24646"/>
        <dbReference type="ChEBI" id="CHEBI:57540"/>
        <dbReference type="ChEBI" id="CHEBI:57945"/>
        <dbReference type="ChEBI" id="CHEBI:132124"/>
    </reaction>
</comment>
<dbReference type="AlphaFoldDB" id="A0A0L8V5G1"/>
<evidence type="ECO:0000256" key="10">
    <source>
        <dbReference type="ARBA" id="ARBA00023075"/>
    </source>
</evidence>
<keyword evidence="7 12" id="KW-1278">Translocase</keyword>
<name>A0A0L8V5G1_9BACT</name>
<evidence type="ECO:0000256" key="8">
    <source>
        <dbReference type="ARBA" id="ARBA00022989"/>
    </source>
</evidence>
<dbReference type="OrthoDB" id="9791970at2"/>
<gene>
    <name evidence="12" type="primary">nuoA</name>
    <name evidence="14" type="ORF">NC99_34840</name>
</gene>
<evidence type="ECO:0000256" key="11">
    <source>
        <dbReference type="ARBA" id="ARBA00023136"/>
    </source>
</evidence>